<dbReference type="PANTHER" id="PTHR21015">
    <property type="entry name" value="UDP-N-ACETYLGLUCOSAMINE--N-ACETYLMURAMYL-(PENTAPEPTIDE) PYROPHOSPHORYL-UNDECAPRENOL N-ACETYLGLUCOSAMINE TRANSFERASE 1"/>
    <property type="match status" value="1"/>
</dbReference>
<dbReference type="UniPathway" id="UPA00219"/>
<dbReference type="CDD" id="cd03785">
    <property type="entry name" value="GT28_MurG"/>
    <property type="match status" value="1"/>
</dbReference>
<dbReference type="GO" id="GO:0051301">
    <property type="term" value="P:cell division"/>
    <property type="evidence" value="ECO:0007669"/>
    <property type="project" value="UniProtKB-KW"/>
</dbReference>
<dbReference type="Gene3D" id="3.40.50.2000">
    <property type="entry name" value="Glycogen Phosphorylase B"/>
    <property type="match status" value="2"/>
</dbReference>
<evidence type="ECO:0000259" key="11">
    <source>
        <dbReference type="Pfam" id="PF03033"/>
    </source>
</evidence>
<accession>A0A1C0YUL9</accession>
<gene>
    <name evidence="10" type="primary">murG</name>
    <name evidence="13" type="ORF">A6K76_01880</name>
</gene>
<dbReference type="Pfam" id="PF03033">
    <property type="entry name" value="Glyco_transf_28"/>
    <property type="match status" value="1"/>
</dbReference>
<comment type="subcellular location">
    <subcellularLocation>
        <location evidence="10">Cell membrane</location>
        <topology evidence="10">Peripheral membrane protein</topology>
        <orientation evidence="10">Cytoplasmic side</orientation>
    </subcellularLocation>
</comment>
<evidence type="ECO:0000259" key="12">
    <source>
        <dbReference type="Pfam" id="PF04101"/>
    </source>
</evidence>
<sequence length="361" mass="39455">MKKKTIILTGGGTAGHVSLNQAIIPTLLKEGFDVHYVGSKAGIEKELITTAFPNDVTYHEISSGKLRRYFSWQNFSDPFRVLAGVTQTMNIMRKVKPVIVFSKGGFVSVPVVMAAKALGIPVVNHESDVTPGLANKIALPFVSHIFTVFNETLQHLPAQKATCTGSIIRSELFTGTRQKGLSLCGFDGTRQVVLVMGGSQGSAIINDAVRQNLHTLLPQFDVIHLCGKGHADASLEGKAGYKQFEYVTDELANLLYASDFIISRAGSNSIFEFLALYKPMMLIPLSAAKSRGDQILNARLFKKQGFAVVLEEEQLTPNTFAETFNELLDRSSDILSAMEQATPPKTPEDMVALILQHQKRA</sequence>
<comment type="function">
    <text evidence="10">Cell wall formation. Catalyzes the transfer of a GlcNAc subunit on undecaprenyl-pyrophosphoryl-MurNAc-pentapeptide (lipid intermediate I) to form undecaprenyl-pyrophosphoryl-MurNAc-(pentapeptide)GlcNAc (lipid intermediate II).</text>
</comment>
<dbReference type="GO" id="GO:0009252">
    <property type="term" value="P:peptidoglycan biosynthetic process"/>
    <property type="evidence" value="ECO:0007669"/>
    <property type="project" value="UniProtKB-UniRule"/>
</dbReference>
<evidence type="ECO:0000256" key="3">
    <source>
        <dbReference type="ARBA" id="ARBA00022676"/>
    </source>
</evidence>
<comment type="caution">
    <text evidence="13">The sequence shown here is derived from an EMBL/GenBank/DDBJ whole genome shotgun (WGS) entry which is preliminary data.</text>
</comment>
<dbReference type="GO" id="GO:0005886">
    <property type="term" value="C:plasma membrane"/>
    <property type="evidence" value="ECO:0007669"/>
    <property type="project" value="UniProtKB-SubCell"/>
</dbReference>
<dbReference type="InterPro" id="IPR004276">
    <property type="entry name" value="GlycoTrans_28_N"/>
</dbReference>
<dbReference type="RefSeq" id="WP_066464260.1">
    <property type="nucleotide sequence ID" value="NZ_MATO01000034.1"/>
</dbReference>
<dbReference type="OrthoDB" id="9808936at2"/>
<protein>
    <recommendedName>
        <fullName evidence="10">UDP-N-acetylglucosamine--N-acetylmuramyl-(pentapeptide) pyrophosphoryl-undecaprenol N-acetylglucosamine transferase</fullName>
        <ecNumber evidence="10">2.4.1.227</ecNumber>
    </recommendedName>
    <alternativeName>
        <fullName evidence="10">Undecaprenyl-PP-MurNAc-pentapeptide-UDPGlcNAc GlcNAc transferase</fullName>
    </alternativeName>
</protein>
<comment type="caution">
    <text evidence="10">Lacks conserved residue(s) required for the propagation of feature annotation.</text>
</comment>
<dbReference type="HAMAP" id="MF_00033">
    <property type="entry name" value="MurG"/>
    <property type="match status" value="1"/>
</dbReference>
<dbReference type="SUPFAM" id="SSF53756">
    <property type="entry name" value="UDP-Glycosyltransferase/glycogen phosphorylase"/>
    <property type="match status" value="1"/>
</dbReference>
<comment type="similarity">
    <text evidence="10">Belongs to the glycosyltransferase 28 family. MurG subfamily.</text>
</comment>
<dbReference type="GO" id="GO:0008360">
    <property type="term" value="P:regulation of cell shape"/>
    <property type="evidence" value="ECO:0007669"/>
    <property type="project" value="UniProtKB-KW"/>
</dbReference>
<keyword evidence="7 10" id="KW-0472">Membrane</keyword>
<comment type="catalytic activity">
    <reaction evidence="10">
        <text>di-trans,octa-cis-undecaprenyl diphospho-N-acetyl-alpha-D-muramoyl-L-alanyl-D-glutamyl-meso-2,6-diaminopimeloyl-D-alanyl-D-alanine + UDP-N-acetyl-alpha-D-glucosamine = di-trans,octa-cis-undecaprenyl diphospho-[N-acetyl-alpha-D-glucosaminyl-(1-&gt;4)]-N-acetyl-alpha-D-muramoyl-L-alanyl-D-glutamyl-meso-2,6-diaminopimeloyl-D-alanyl-D-alanine + UDP + H(+)</text>
        <dbReference type="Rhea" id="RHEA:31227"/>
        <dbReference type="ChEBI" id="CHEBI:15378"/>
        <dbReference type="ChEBI" id="CHEBI:57705"/>
        <dbReference type="ChEBI" id="CHEBI:58223"/>
        <dbReference type="ChEBI" id="CHEBI:61387"/>
        <dbReference type="ChEBI" id="CHEBI:61388"/>
        <dbReference type="EC" id="2.4.1.227"/>
    </reaction>
</comment>
<evidence type="ECO:0000256" key="1">
    <source>
        <dbReference type="ARBA" id="ARBA00022475"/>
    </source>
</evidence>
<feature type="domain" description="Glycosyl transferase family 28 C-terminal" evidence="12">
    <location>
        <begin position="192"/>
        <end position="340"/>
    </location>
</feature>
<feature type="binding site" evidence="10">
    <location>
        <position position="199"/>
    </location>
    <ligand>
        <name>UDP-N-acetyl-alpha-D-glucosamine</name>
        <dbReference type="ChEBI" id="CHEBI:57705"/>
    </ligand>
</feature>
<feature type="binding site" evidence="10">
    <location>
        <begin position="13"/>
        <end position="15"/>
    </location>
    <ligand>
        <name>UDP-N-acetyl-alpha-D-glucosamine</name>
        <dbReference type="ChEBI" id="CHEBI:57705"/>
    </ligand>
</feature>
<proteinExistence type="inferred from homology"/>
<dbReference type="InterPro" id="IPR007235">
    <property type="entry name" value="Glyco_trans_28_C"/>
</dbReference>
<dbReference type="PANTHER" id="PTHR21015:SF27">
    <property type="entry name" value="UDP-N-ACETYLGLUCOSAMINE--N-ACETYLMURAMYL-(PENTAPEPTIDE) PYROPHOSPHORYL-UNDECAPRENOL N-ACETYLGLUCOSAMINE TRANSFERASE"/>
    <property type="match status" value="1"/>
</dbReference>
<dbReference type="AlphaFoldDB" id="A0A1C0YUL9"/>
<keyword evidence="6 10" id="KW-0573">Peptidoglycan synthesis</keyword>
<dbReference type="Pfam" id="PF04101">
    <property type="entry name" value="Glyco_tran_28_C"/>
    <property type="match status" value="1"/>
</dbReference>
<keyword evidence="9 10" id="KW-0961">Cell wall biogenesis/degradation</keyword>
<dbReference type="GO" id="GO:0050511">
    <property type="term" value="F:undecaprenyldiphospho-muramoylpentapeptide beta-N-acetylglucosaminyltransferase activity"/>
    <property type="evidence" value="ECO:0007669"/>
    <property type="project" value="UniProtKB-UniRule"/>
</dbReference>
<evidence type="ECO:0000313" key="14">
    <source>
        <dbReference type="Proteomes" id="UP000093482"/>
    </source>
</evidence>
<dbReference type="NCBIfam" id="NF009102">
    <property type="entry name" value="PRK12446.1"/>
    <property type="match status" value="1"/>
</dbReference>
<dbReference type="GO" id="GO:0051991">
    <property type="term" value="F:UDP-N-acetyl-D-glucosamine:N-acetylmuramoyl-L-alanyl-D-glutamyl-meso-2,6-diaminopimelyl-D-alanyl-D-alanine-diphosphoundecaprenol 4-beta-N-acetylglucosaminlytransferase activity"/>
    <property type="evidence" value="ECO:0007669"/>
    <property type="project" value="RHEA"/>
</dbReference>
<keyword evidence="4 10" id="KW-0808">Transferase</keyword>
<dbReference type="EMBL" id="MATO01000034">
    <property type="protein sequence ID" value="OCS90824.1"/>
    <property type="molecule type" value="Genomic_DNA"/>
</dbReference>
<evidence type="ECO:0000256" key="10">
    <source>
        <dbReference type="HAMAP-Rule" id="MF_00033"/>
    </source>
</evidence>
<feature type="binding site" evidence="10">
    <location>
        <position position="169"/>
    </location>
    <ligand>
        <name>UDP-N-acetyl-alpha-D-glucosamine</name>
        <dbReference type="ChEBI" id="CHEBI:57705"/>
    </ligand>
</feature>
<dbReference type="GO" id="GO:0071555">
    <property type="term" value="P:cell wall organization"/>
    <property type="evidence" value="ECO:0007669"/>
    <property type="project" value="UniProtKB-KW"/>
</dbReference>
<dbReference type="GO" id="GO:0005975">
    <property type="term" value="P:carbohydrate metabolic process"/>
    <property type="evidence" value="ECO:0007669"/>
    <property type="project" value="InterPro"/>
</dbReference>
<evidence type="ECO:0000256" key="2">
    <source>
        <dbReference type="ARBA" id="ARBA00022618"/>
    </source>
</evidence>
<feature type="domain" description="Glycosyltransferase family 28 N-terminal" evidence="11">
    <location>
        <begin position="6"/>
        <end position="146"/>
    </location>
</feature>
<evidence type="ECO:0000256" key="9">
    <source>
        <dbReference type="ARBA" id="ARBA00023316"/>
    </source>
</evidence>
<feature type="binding site" evidence="10">
    <location>
        <position position="294"/>
    </location>
    <ligand>
        <name>UDP-N-acetyl-alpha-D-glucosamine</name>
        <dbReference type="ChEBI" id="CHEBI:57705"/>
    </ligand>
</feature>
<reference evidence="13 14" key="1">
    <citation type="submission" date="2016-07" db="EMBL/GenBank/DDBJ databases">
        <title>Caryophanon latum genome sequencing.</title>
        <authorList>
            <person name="Verma A."/>
            <person name="Pal Y."/>
            <person name="Krishnamurthi S."/>
        </authorList>
    </citation>
    <scope>NUCLEOTIDE SEQUENCE [LARGE SCALE GENOMIC DNA]</scope>
    <source>
        <strain evidence="13 14">DSM 14151</strain>
    </source>
</reference>
<organism evidence="13 14">
    <name type="scientific">Caryophanon latum</name>
    <dbReference type="NCBI Taxonomy" id="33977"/>
    <lineage>
        <taxon>Bacteria</taxon>
        <taxon>Bacillati</taxon>
        <taxon>Bacillota</taxon>
        <taxon>Bacilli</taxon>
        <taxon>Bacillales</taxon>
        <taxon>Caryophanaceae</taxon>
        <taxon>Caryophanon</taxon>
    </lineage>
</organism>
<keyword evidence="5 10" id="KW-0133">Cell shape</keyword>
<keyword evidence="1 10" id="KW-1003">Cell membrane</keyword>
<comment type="pathway">
    <text evidence="10">Cell wall biogenesis; peptidoglycan biosynthesis.</text>
</comment>
<evidence type="ECO:0000256" key="4">
    <source>
        <dbReference type="ARBA" id="ARBA00022679"/>
    </source>
</evidence>
<evidence type="ECO:0000256" key="6">
    <source>
        <dbReference type="ARBA" id="ARBA00022984"/>
    </source>
</evidence>
<keyword evidence="14" id="KW-1185">Reference proteome</keyword>
<dbReference type="InterPro" id="IPR006009">
    <property type="entry name" value="GlcNAc_MurG"/>
</dbReference>
<name>A0A1C0YUL9_9BACL</name>
<evidence type="ECO:0000256" key="7">
    <source>
        <dbReference type="ARBA" id="ARBA00023136"/>
    </source>
</evidence>
<keyword evidence="8 10" id="KW-0131">Cell cycle</keyword>
<keyword evidence="2 10" id="KW-0132">Cell division</keyword>
<keyword evidence="3 10" id="KW-0328">Glycosyltransferase</keyword>
<dbReference type="EC" id="2.4.1.227" evidence="10"/>
<evidence type="ECO:0000256" key="8">
    <source>
        <dbReference type="ARBA" id="ARBA00023306"/>
    </source>
</evidence>
<dbReference type="Proteomes" id="UP000093482">
    <property type="component" value="Unassembled WGS sequence"/>
</dbReference>
<evidence type="ECO:0000256" key="5">
    <source>
        <dbReference type="ARBA" id="ARBA00022960"/>
    </source>
</evidence>
<evidence type="ECO:0000313" key="13">
    <source>
        <dbReference type="EMBL" id="OCS90824.1"/>
    </source>
</evidence>